<reference evidence="1" key="1">
    <citation type="submission" date="2016-07" db="EMBL/GenBank/DDBJ databases">
        <authorList>
            <person name="Bretaudeau A."/>
        </authorList>
    </citation>
    <scope>NUCLEOTIDE SEQUENCE</scope>
    <source>
        <strain evidence="1">Rice</strain>
        <tissue evidence="1">Whole body</tissue>
    </source>
</reference>
<organism evidence="1">
    <name type="scientific">Spodoptera frugiperda</name>
    <name type="common">Fall armyworm</name>
    <dbReference type="NCBI Taxonomy" id="7108"/>
    <lineage>
        <taxon>Eukaryota</taxon>
        <taxon>Metazoa</taxon>
        <taxon>Ecdysozoa</taxon>
        <taxon>Arthropoda</taxon>
        <taxon>Hexapoda</taxon>
        <taxon>Insecta</taxon>
        <taxon>Pterygota</taxon>
        <taxon>Neoptera</taxon>
        <taxon>Endopterygota</taxon>
        <taxon>Lepidoptera</taxon>
        <taxon>Glossata</taxon>
        <taxon>Ditrysia</taxon>
        <taxon>Noctuoidea</taxon>
        <taxon>Noctuidae</taxon>
        <taxon>Amphipyrinae</taxon>
        <taxon>Spodoptera</taxon>
    </lineage>
</organism>
<proteinExistence type="predicted"/>
<gene>
    <name evidence="1" type="ORF">SFRICE_014554</name>
</gene>
<dbReference type="EMBL" id="ODYU01003669">
    <property type="protein sequence ID" value="SOQ42727.1"/>
    <property type="molecule type" value="Genomic_DNA"/>
</dbReference>
<protein>
    <submittedName>
        <fullName evidence="1">SFRICE_014554</fullName>
    </submittedName>
</protein>
<evidence type="ECO:0000313" key="1">
    <source>
        <dbReference type="EMBL" id="SOQ42727.1"/>
    </source>
</evidence>
<accession>A0A2H1VPK2</accession>
<dbReference type="PANTHER" id="PTHR10773">
    <property type="entry name" value="DNA-DIRECTED RNA POLYMERASES I, II, AND III SUBUNIT RPABC2"/>
    <property type="match status" value="1"/>
</dbReference>
<dbReference type="PANTHER" id="PTHR10773:SF19">
    <property type="match status" value="1"/>
</dbReference>
<name>A0A2H1VPK2_SPOFR</name>
<dbReference type="AlphaFoldDB" id="A0A2H1VPK2"/>
<sequence length="230" mass="26795">MQCSSGDSSSFYYKTKLNCLNFTIVELLKKRDKNQEENTESKHKRDIGAYGDVYSFFWDETQGKRGSSEIGSCLLKYLEILNAKHQGQAIHVTFYSDNCCGQNKNKYVACLYSYAGHTQNEGDNVHSLIEKEIQRNKKAGPIHAPCQYVTLIKNSRKNGKPLIVQELTYDFFWDLKMFQEKWAYNFSENENKAIGYVRVQQGKHEKQKEKDECYRRNFYDQSILPKTGVI</sequence>